<evidence type="ECO:0000313" key="2">
    <source>
        <dbReference type="EMBL" id="MDW4824620.1"/>
    </source>
</evidence>
<comment type="caution">
    <text evidence="1">The sequence shown here is derived from an EMBL/GenBank/DDBJ whole genome shotgun (WGS) entry which is preliminary data.</text>
</comment>
<gene>
    <name evidence="1" type="ORF">OS133_07225</name>
    <name evidence="2" type="ORF">OS134_11175</name>
</gene>
<evidence type="ECO:0000313" key="3">
    <source>
        <dbReference type="Proteomes" id="UP001259340"/>
    </source>
</evidence>
<evidence type="ECO:0000313" key="1">
    <source>
        <dbReference type="EMBL" id="MDR8523481.1"/>
    </source>
</evidence>
<evidence type="ECO:0000313" key="4">
    <source>
        <dbReference type="Proteomes" id="UP001271263"/>
    </source>
</evidence>
<keyword evidence="4" id="KW-1185">Reference proteome</keyword>
<dbReference type="Proteomes" id="UP001271263">
    <property type="component" value="Unassembled WGS sequence"/>
</dbReference>
<dbReference type="AlphaFoldDB" id="A0AAW8NMS2"/>
<dbReference type="EMBL" id="JAPMLE010000001">
    <property type="protein sequence ID" value="MDR8523481.1"/>
    <property type="molecule type" value="Genomic_DNA"/>
</dbReference>
<proteinExistence type="predicted"/>
<evidence type="ECO:0008006" key="5">
    <source>
        <dbReference type="Google" id="ProtNLM"/>
    </source>
</evidence>
<name>A0AAW8NMS2_9GAMM</name>
<dbReference type="Proteomes" id="UP001259340">
    <property type="component" value="Unassembled WGS sequence"/>
</dbReference>
<sequence>MTITRENLKVFKPELLGSSDDAGGMRTKNEVQSGKLNELFSAISDIDHAQSSIDIAKCYPALDTANTSILLDGHVFISEPPADPLVSLFLVESDDLDDAARMLEMKEILESAVTAGSLFRSGAPGFLPNQNSFSREYLNSTYMFNGKEYRKTTHLRVGQIIAITVEYLGVEDNQWPRFTHYAMVTDINAPGNSAGNIVFDPPMKQATPDSSVSINGHSQCTKLRLVNDANPLKYHGVTKLTAATTSSTLPVRETSQNLLPAIRSEKVHSGLTISVNDDGANIVRKTLTQPATSSQTYTFDSSDKMPAVDGVEPNTAVLSFISGGVTYGNLSGIITESAGILSVTLSRTPDIGTPVSVAYIPAPQYLGYNSGDAFPSNSKIVRGTLLGTYVLASTGQRYSFIEKDDGIYTTVSNYRTYRIGIMNYDTGEITYEDSSQYYDVEYTCLVEQPESTTSTQYVLPVESPILETFYLQVETTAGALISASCDASGNINGTNVSGLIVNGLVTLNFAVGVELSTLIYNITELVNSLPPAELYGLNPLRIPSSGIIPIFRKWGTVALQHTQYQPITAPSAGQTKNIRAGARFADITDANGASLWTATNDHYTLDTQAGTVEINSDFAGFTAPFVLSDTIGELALVTDVGTNQLQLASELTQEYPINSTVASVQVLGDLQARVGKVRDMTAWSNNWDLDGDPATGNLNTVDYPIELTNDTAVNEDWVLLFTSDSSFRCIGKRIGQIAIGDTLNDFTPINPLTNSPFFIIRAAAFGGGWSAGEAIRFETFASAKPLMALRTVQAGHSQITTDKAVLSFRGNES</sequence>
<protein>
    <recommendedName>
        <fullName evidence="5">Coil containing protein</fullName>
    </recommendedName>
</protein>
<dbReference type="EMBL" id="JAPMLD010000003">
    <property type="protein sequence ID" value="MDW4824620.1"/>
    <property type="molecule type" value="Genomic_DNA"/>
</dbReference>
<accession>A0AAW8NMS2</accession>
<reference evidence="1" key="2">
    <citation type="submission" date="2022-11" db="EMBL/GenBank/DDBJ databases">
        <title>Prophages regulate Shewanella fidelis motility and biofilm formation: implications for gut colonization dynamics in Ciona robusta.</title>
        <authorList>
            <person name="Natarajan O."/>
            <person name="Gibboney S.L."/>
            <person name="Young M.N."/>
            <person name="Lim S.J."/>
            <person name="Pluta N."/>
            <person name="Atkinson C.G.F."/>
            <person name="Leigh B.A."/>
            <person name="Liberti A."/>
            <person name="Kees E."/>
            <person name="Breitbart M."/>
            <person name="Gralnick J."/>
            <person name="Dishaw L.J."/>
        </authorList>
    </citation>
    <scope>NUCLEOTIDE SEQUENCE</scope>
    <source>
        <strain evidence="1">3313</strain>
    </source>
</reference>
<organism evidence="1 3">
    <name type="scientific">Shewanella fidelis</name>
    <dbReference type="NCBI Taxonomy" id="173509"/>
    <lineage>
        <taxon>Bacteria</taxon>
        <taxon>Pseudomonadati</taxon>
        <taxon>Pseudomonadota</taxon>
        <taxon>Gammaproteobacteria</taxon>
        <taxon>Alteromonadales</taxon>
        <taxon>Shewanellaceae</taxon>
        <taxon>Shewanella</taxon>
    </lineage>
</organism>
<reference evidence="2 4" key="1">
    <citation type="journal article" date="2022" name="bioRxiv">
        <title>Prophages regulate Shewanella fidelis 3313 motility and biofilm formation: implications for gut colonization dynamics in Ciona robusta.</title>
        <authorList>
            <person name="Natarajan O."/>
            <person name="Gibboney S.L."/>
            <person name="Young M.N."/>
            <person name="Lim S.J."/>
            <person name="Pluta N."/>
            <person name="Atkinson C.G."/>
            <person name="Leigh B.A."/>
            <person name="Liberti A."/>
            <person name="Kees E.D."/>
            <person name="Breitbart M."/>
            <person name="Gralnick J.A."/>
            <person name="Dishaw L.J."/>
        </authorList>
    </citation>
    <scope>NUCLEOTIDE SEQUENCE [LARGE SCALE GENOMIC DNA]</scope>
    <source>
        <strain evidence="2 4">JG4066</strain>
    </source>
</reference>
<dbReference type="RefSeq" id="WP_310654446.1">
    <property type="nucleotide sequence ID" value="NZ_JAPMLA010000009.1"/>
</dbReference>